<dbReference type="Proteomes" id="UP000322873">
    <property type="component" value="Unassembled WGS sequence"/>
</dbReference>
<dbReference type="VEuPathDB" id="FungiDB:MFRU_005g03080"/>
<evidence type="ECO:0000256" key="2">
    <source>
        <dbReference type="ARBA" id="ARBA00022692"/>
    </source>
</evidence>
<evidence type="ECO:0000313" key="7">
    <source>
        <dbReference type="Proteomes" id="UP000322873"/>
    </source>
</evidence>
<dbReference type="AlphaFoldDB" id="A0A5M9JQT7"/>
<proteinExistence type="predicted"/>
<keyword evidence="2 5" id="KW-0812">Transmembrane</keyword>
<dbReference type="EMBL" id="VICG01000007">
    <property type="protein sequence ID" value="KAA8570186.1"/>
    <property type="molecule type" value="Genomic_DNA"/>
</dbReference>
<dbReference type="GO" id="GO:0016020">
    <property type="term" value="C:membrane"/>
    <property type="evidence" value="ECO:0007669"/>
    <property type="project" value="UniProtKB-SubCell"/>
</dbReference>
<keyword evidence="4 5" id="KW-0472">Membrane</keyword>
<feature type="transmembrane region" description="Helical" evidence="5">
    <location>
        <begin position="132"/>
        <end position="156"/>
    </location>
</feature>
<evidence type="ECO:0000313" key="6">
    <source>
        <dbReference type="EMBL" id="KAA8570186.1"/>
    </source>
</evidence>
<sequence length="169" mass="18083">MVEDSSGGGPASVCTIAVSERVPRLFLSSDSPTFNDSFNFIITQPSTTDTNHTPTNSIKNSAELTSIHSHVLTRIENLHNKMKPVVGVMQAWSCIVISVFAIIILSVIGSLFKSNNHALLGGKEDPEDGAAVAATVFSAVVVYAVFIIGCGFQAYLHFRDNRRGAISLS</sequence>
<reference evidence="6 7" key="1">
    <citation type="submission" date="2019-06" db="EMBL/GenBank/DDBJ databases">
        <title>Genome Sequence of the Brown Rot Fungal Pathogen Monilinia fructicola.</title>
        <authorList>
            <person name="De Miccolis Angelini R.M."/>
            <person name="Landi L."/>
            <person name="Abate D."/>
            <person name="Pollastro S."/>
            <person name="Romanazzi G."/>
            <person name="Faretra F."/>
        </authorList>
    </citation>
    <scope>NUCLEOTIDE SEQUENCE [LARGE SCALE GENOMIC DNA]</scope>
    <source>
        <strain evidence="6 7">Mfrc123</strain>
    </source>
</reference>
<dbReference type="GO" id="GO:0004521">
    <property type="term" value="F:RNA endonuclease activity"/>
    <property type="evidence" value="ECO:0007669"/>
    <property type="project" value="InterPro"/>
</dbReference>
<keyword evidence="3 5" id="KW-1133">Transmembrane helix</keyword>
<name>A0A5M9JQT7_MONFR</name>
<dbReference type="PANTHER" id="PTHR31733">
    <property type="entry name" value="RIBONUCLEASE KAPPA"/>
    <property type="match status" value="1"/>
</dbReference>
<keyword evidence="7" id="KW-1185">Reference proteome</keyword>
<evidence type="ECO:0000256" key="4">
    <source>
        <dbReference type="ARBA" id="ARBA00023136"/>
    </source>
</evidence>
<dbReference type="InterPro" id="IPR026770">
    <property type="entry name" value="RNase_K"/>
</dbReference>
<comment type="subcellular location">
    <subcellularLocation>
        <location evidence="1">Membrane</location>
        <topology evidence="1">Multi-pass membrane protein</topology>
    </subcellularLocation>
</comment>
<protein>
    <submittedName>
        <fullName evidence="6">Uncharacterized protein</fullName>
    </submittedName>
</protein>
<evidence type="ECO:0000256" key="1">
    <source>
        <dbReference type="ARBA" id="ARBA00004141"/>
    </source>
</evidence>
<gene>
    <name evidence="6" type="ORF">EYC84_002510</name>
</gene>
<comment type="caution">
    <text evidence="6">The sequence shown here is derived from an EMBL/GenBank/DDBJ whole genome shotgun (WGS) entry which is preliminary data.</text>
</comment>
<organism evidence="6 7">
    <name type="scientific">Monilinia fructicola</name>
    <name type="common">Brown rot fungus</name>
    <name type="synonym">Ciboria fructicola</name>
    <dbReference type="NCBI Taxonomy" id="38448"/>
    <lineage>
        <taxon>Eukaryota</taxon>
        <taxon>Fungi</taxon>
        <taxon>Dikarya</taxon>
        <taxon>Ascomycota</taxon>
        <taxon>Pezizomycotina</taxon>
        <taxon>Leotiomycetes</taxon>
        <taxon>Helotiales</taxon>
        <taxon>Sclerotiniaceae</taxon>
        <taxon>Monilinia</taxon>
    </lineage>
</organism>
<evidence type="ECO:0000256" key="3">
    <source>
        <dbReference type="ARBA" id="ARBA00022989"/>
    </source>
</evidence>
<accession>A0A5M9JQT7</accession>
<dbReference type="InterPro" id="IPR056552">
    <property type="entry name" value="Ribonucl_Kappa"/>
</dbReference>
<dbReference type="Pfam" id="PF23489">
    <property type="entry name" value="V-ATPase_su_f"/>
    <property type="match status" value="1"/>
</dbReference>
<feature type="transmembrane region" description="Helical" evidence="5">
    <location>
        <begin position="91"/>
        <end position="112"/>
    </location>
</feature>
<evidence type="ECO:0000256" key="5">
    <source>
        <dbReference type="SAM" id="Phobius"/>
    </source>
</evidence>